<dbReference type="Proteomes" id="UP001620597">
    <property type="component" value="Unassembled WGS sequence"/>
</dbReference>
<accession>A0ABW8NE61</accession>
<comment type="caution">
    <text evidence="1">The sequence shown here is derived from an EMBL/GenBank/DDBJ whole genome shotgun (WGS) entry which is preliminary data.</text>
</comment>
<dbReference type="EMBL" id="JBBKTX010000002">
    <property type="protein sequence ID" value="MFK4751246.1"/>
    <property type="molecule type" value="Genomic_DNA"/>
</dbReference>
<dbReference type="RefSeq" id="WP_369857599.1">
    <property type="nucleotide sequence ID" value="NZ_JBBKTX010000002.1"/>
</dbReference>
<sequence>MQIPFNIPVDADAEWAILENIIRTILSERDAQTALQDEVVARMQQVWVDHQFSHTVTIPDDEQGQGMQAVLELHSAMKAHVTKLIFGRLLLEVELAQAKGLN</sequence>
<organism evidence="1 2">
    <name type="scientific">Oceanobacter antarcticus</name>
    <dbReference type="NCBI Taxonomy" id="3133425"/>
    <lineage>
        <taxon>Bacteria</taxon>
        <taxon>Pseudomonadati</taxon>
        <taxon>Pseudomonadota</taxon>
        <taxon>Gammaproteobacteria</taxon>
        <taxon>Oceanospirillales</taxon>
        <taxon>Oceanospirillaceae</taxon>
        <taxon>Oceanobacter</taxon>
    </lineage>
</organism>
<evidence type="ECO:0000313" key="2">
    <source>
        <dbReference type="Proteomes" id="UP001620597"/>
    </source>
</evidence>
<protein>
    <submittedName>
        <fullName evidence="1">Uncharacterized protein</fullName>
    </submittedName>
</protein>
<reference evidence="1 2" key="1">
    <citation type="submission" date="2024-03" db="EMBL/GenBank/DDBJ databases">
        <title>High-quality draft genome sequence of Oceanobacter sp. wDCs-4.</title>
        <authorList>
            <person name="Dong C."/>
        </authorList>
    </citation>
    <scope>NUCLEOTIDE SEQUENCE [LARGE SCALE GENOMIC DNA]</scope>
    <source>
        <strain evidence="2">wDCs-4</strain>
    </source>
</reference>
<keyword evidence="2" id="KW-1185">Reference proteome</keyword>
<name>A0ABW8NE61_9GAMM</name>
<evidence type="ECO:0000313" key="1">
    <source>
        <dbReference type="EMBL" id="MFK4751246.1"/>
    </source>
</evidence>
<proteinExistence type="predicted"/>
<gene>
    <name evidence="1" type="ORF">WG929_02385</name>
</gene>